<dbReference type="EMBL" id="JBHUON010000015">
    <property type="protein sequence ID" value="MFD2865627.1"/>
    <property type="molecule type" value="Genomic_DNA"/>
</dbReference>
<sequence length="153" mass="16990">MNNLPEELQERIDIINHKLKFTDAKPMVACIVALNPLQLATDELAEQITRAGGISIAGDADTMLQLNPDVIILKPQGYSIEQTISTVASLFDLDGFADLKAVKSNRFYIVDGDQAFKSNEETYVDAVELLAEIIYPKQFIFGHEGEGWVKFSL</sequence>
<evidence type="ECO:0000313" key="2">
    <source>
        <dbReference type="Proteomes" id="UP001597601"/>
    </source>
</evidence>
<keyword evidence="2" id="KW-1185">Reference proteome</keyword>
<reference evidence="2" key="1">
    <citation type="journal article" date="2019" name="Int. J. Syst. Evol. Microbiol.">
        <title>The Global Catalogue of Microorganisms (GCM) 10K type strain sequencing project: providing services to taxonomists for standard genome sequencing and annotation.</title>
        <authorList>
            <consortium name="The Broad Institute Genomics Platform"/>
            <consortium name="The Broad Institute Genome Sequencing Center for Infectious Disease"/>
            <person name="Wu L."/>
            <person name="Ma J."/>
        </authorList>
    </citation>
    <scope>NUCLEOTIDE SEQUENCE [LARGE SCALE GENOMIC DNA]</scope>
    <source>
        <strain evidence="2">KCTC 52232</strain>
    </source>
</reference>
<accession>A0ABW5XR33</accession>
<dbReference type="Proteomes" id="UP001597601">
    <property type="component" value="Unassembled WGS sequence"/>
</dbReference>
<gene>
    <name evidence="1" type="ORF">ACFSYC_13080</name>
</gene>
<dbReference type="PANTHER" id="PTHR42860:SF1">
    <property type="entry name" value="VITAMIN B12-BINDING PROTEIN"/>
    <property type="match status" value="1"/>
</dbReference>
<dbReference type="PANTHER" id="PTHR42860">
    <property type="entry name" value="VITAMIN B12-BINDING PROTEIN"/>
    <property type="match status" value="1"/>
</dbReference>
<name>A0ABW5XR33_9SPHI</name>
<dbReference type="Gene3D" id="3.40.50.1980">
    <property type="entry name" value="Nitrogenase molybdenum iron protein domain"/>
    <property type="match status" value="1"/>
</dbReference>
<dbReference type="InterPro" id="IPR051030">
    <property type="entry name" value="Vitamin_B12-ABC_binding"/>
</dbReference>
<comment type="caution">
    <text evidence="1">The sequence shown here is derived from an EMBL/GenBank/DDBJ whole genome shotgun (WGS) entry which is preliminary data.</text>
</comment>
<dbReference type="SUPFAM" id="SSF53807">
    <property type="entry name" value="Helical backbone' metal receptor"/>
    <property type="match status" value="1"/>
</dbReference>
<dbReference type="RefSeq" id="WP_377128289.1">
    <property type="nucleotide sequence ID" value="NZ_JBHUHN010000001.1"/>
</dbReference>
<proteinExistence type="predicted"/>
<organism evidence="1 2">
    <name type="scientific">Mucilaginibacter antarcticus</name>
    <dbReference type="NCBI Taxonomy" id="1855725"/>
    <lineage>
        <taxon>Bacteria</taxon>
        <taxon>Pseudomonadati</taxon>
        <taxon>Bacteroidota</taxon>
        <taxon>Sphingobacteriia</taxon>
        <taxon>Sphingobacteriales</taxon>
        <taxon>Sphingobacteriaceae</taxon>
        <taxon>Mucilaginibacter</taxon>
    </lineage>
</organism>
<protein>
    <submittedName>
        <fullName evidence="1">ABC transporter substrate-binding protein</fullName>
    </submittedName>
</protein>
<evidence type="ECO:0000313" key="1">
    <source>
        <dbReference type="EMBL" id="MFD2865627.1"/>
    </source>
</evidence>